<dbReference type="InterPro" id="IPR003593">
    <property type="entry name" value="AAA+_ATPase"/>
</dbReference>
<dbReference type="GO" id="GO:0016887">
    <property type="term" value="F:ATP hydrolysis activity"/>
    <property type="evidence" value="ECO:0007669"/>
    <property type="project" value="InterPro"/>
</dbReference>
<organism evidence="7 8">
    <name type="scientific">Allonocardiopsis opalescens</name>
    <dbReference type="NCBI Taxonomy" id="1144618"/>
    <lineage>
        <taxon>Bacteria</taxon>
        <taxon>Bacillati</taxon>
        <taxon>Actinomycetota</taxon>
        <taxon>Actinomycetes</taxon>
        <taxon>Streptosporangiales</taxon>
        <taxon>Allonocardiopsis</taxon>
    </lineage>
</organism>
<evidence type="ECO:0000256" key="4">
    <source>
        <dbReference type="ARBA" id="ARBA00022840"/>
    </source>
</evidence>
<dbReference type="Pfam" id="PF00005">
    <property type="entry name" value="ABC_tran"/>
    <property type="match status" value="1"/>
</dbReference>
<feature type="domain" description="ABC transporter" evidence="6">
    <location>
        <begin position="26"/>
        <end position="281"/>
    </location>
</feature>
<dbReference type="GO" id="GO:0005524">
    <property type="term" value="F:ATP binding"/>
    <property type="evidence" value="ECO:0007669"/>
    <property type="project" value="UniProtKB-KW"/>
</dbReference>
<keyword evidence="8" id="KW-1185">Reference proteome</keyword>
<evidence type="ECO:0000313" key="7">
    <source>
        <dbReference type="EMBL" id="PRY00892.1"/>
    </source>
</evidence>
<evidence type="ECO:0000256" key="3">
    <source>
        <dbReference type="ARBA" id="ARBA00022741"/>
    </source>
</evidence>
<dbReference type="InterPro" id="IPR050319">
    <property type="entry name" value="ABC_transp_ATP-bind"/>
</dbReference>
<dbReference type="SUPFAM" id="SSF52540">
    <property type="entry name" value="P-loop containing nucleoside triphosphate hydrolases"/>
    <property type="match status" value="1"/>
</dbReference>
<evidence type="ECO:0000256" key="1">
    <source>
        <dbReference type="ARBA" id="ARBA00005417"/>
    </source>
</evidence>
<dbReference type="EMBL" id="PVZC01000002">
    <property type="protein sequence ID" value="PRY00892.1"/>
    <property type="molecule type" value="Genomic_DNA"/>
</dbReference>
<dbReference type="GO" id="GO:0015833">
    <property type="term" value="P:peptide transport"/>
    <property type="evidence" value="ECO:0007669"/>
    <property type="project" value="InterPro"/>
</dbReference>
<dbReference type="Pfam" id="PF08352">
    <property type="entry name" value="oligo_HPY"/>
    <property type="match status" value="1"/>
</dbReference>
<dbReference type="RefSeq" id="WP_106243101.1">
    <property type="nucleotide sequence ID" value="NZ_PVZC01000002.1"/>
</dbReference>
<keyword evidence="4 7" id="KW-0067">ATP-binding</keyword>
<dbReference type="GO" id="GO:0055085">
    <property type="term" value="P:transmembrane transport"/>
    <property type="evidence" value="ECO:0007669"/>
    <property type="project" value="UniProtKB-ARBA"/>
</dbReference>
<feature type="region of interest" description="Disordered" evidence="5">
    <location>
        <begin position="1"/>
        <end position="21"/>
    </location>
</feature>
<dbReference type="InterPro" id="IPR003439">
    <property type="entry name" value="ABC_transporter-like_ATP-bd"/>
</dbReference>
<proteinExistence type="inferred from homology"/>
<dbReference type="Proteomes" id="UP000237846">
    <property type="component" value="Unassembled WGS sequence"/>
</dbReference>
<accession>A0A2T0QAQ8</accession>
<dbReference type="PANTHER" id="PTHR43776">
    <property type="entry name" value="TRANSPORT ATP-BINDING PROTEIN"/>
    <property type="match status" value="1"/>
</dbReference>
<dbReference type="PROSITE" id="PS00211">
    <property type="entry name" value="ABC_TRANSPORTER_1"/>
    <property type="match status" value="1"/>
</dbReference>
<gene>
    <name evidence="7" type="ORF">CLV72_102524</name>
</gene>
<evidence type="ECO:0000256" key="2">
    <source>
        <dbReference type="ARBA" id="ARBA00022448"/>
    </source>
</evidence>
<protein>
    <submittedName>
        <fullName evidence="7">Peptide/nickel transport system ATP-binding protein</fullName>
    </submittedName>
</protein>
<feature type="compositionally biased region" description="Basic and acidic residues" evidence="5">
    <location>
        <begin position="1"/>
        <end position="12"/>
    </location>
</feature>
<dbReference type="AlphaFoldDB" id="A0A2T0QAQ8"/>
<dbReference type="InterPro" id="IPR027417">
    <property type="entry name" value="P-loop_NTPase"/>
</dbReference>
<dbReference type="InterPro" id="IPR017871">
    <property type="entry name" value="ABC_transporter-like_CS"/>
</dbReference>
<name>A0A2T0QAQ8_9ACTN</name>
<dbReference type="PANTHER" id="PTHR43776:SF7">
    <property type="entry name" value="D,D-DIPEPTIDE TRANSPORT ATP-BINDING PROTEIN DDPF-RELATED"/>
    <property type="match status" value="1"/>
</dbReference>
<dbReference type="InterPro" id="IPR013563">
    <property type="entry name" value="Oligopep_ABC_C"/>
</dbReference>
<dbReference type="CDD" id="cd03257">
    <property type="entry name" value="ABC_NikE_OppD_transporters"/>
    <property type="match status" value="1"/>
</dbReference>
<dbReference type="Gene3D" id="3.40.50.300">
    <property type="entry name" value="P-loop containing nucleotide triphosphate hydrolases"/>
    <property type="match status" value="1"/>
</dbReference>
<keyword evidence="2" id="KW-0813">Transport</keyword>
<reference evidence="7 8" key="1">
    <citation type="submission" date="2018-03" db="EMBL/GenBank/DDBJ databases">
        <title>Genomic Encyclopedia of Archaeal and Bacterial Type Strains, Phase II (KMG-II): from individual species to whole genera.</title>
        <authorList>
            <person name="Goeker M."/>
        </authorList>
    </citation>
    <scope>NUCLEOTIDE SEQUENCE [LARGE SCALE GENOMIC DNA]</scope>
    <source>
        <strain evidence="7 8">DSM 45601</strain>
    </source>
</reference>
<evidence type="ECO:0000259" key="6">
    <source>
        <dbReference type="PROSITE" id="PS50893"/>
    </source>
</evidence>
<dbReference type="OrthoDB" id="2986442at2"/>
<sequence>MATETTRPEEHAPGGGGEAPDERVLLETEGVRVHFPIRKGFRQKVVGQVKAVDGVDLSIRAGETLGLVGESGCGKTTLGSAVMRAREITGGRIRFRASDGRLLDVSRLGPDDLRAYRREVRMIFQDPHASLNPRFTLLEIIGEPIRVNEGLSGSALEERVAAMLRKVGLRPEYMRRYPHAFSGGERQRVSIARALALDPRLVVADEAVSALDVSIRSQILNLLQDLQDELNLTYLFISHDLSVVEYLCDRVAVMYLGKIVELSETEPLYAAPRHPYTEALLSAVPKPDPRLRGGERRIVLTGDVPDPSDPPSGCSFRTRCRYATERCAAEEPPLREVAPGRRAACHYAEELELNGVV</sequence>
<dbReference type="NCBIfam" id="TIGR01727">
    <property type="entry name" value="oligo_HPY"/>
    <property type="match status" value="1"/>
</dbReference>
<comment type="similarity">
    <text evidence="1">Belongs to the ABC transporter superfamily.</text>
</comment>
<evidence type="ECO:0000313" key="8">
    <source>
        <dbReference type="Proteomes" id="UP000237846"/>
    </source>
</evidence>
<comment type="caution">
    <text evidence="7">The sequence shown here is derived from an EMBL/GenBank/DDBJ whole genome shotgun (WGS) entry which is preliminary data.</text>
</comment>
<keyword evidence="3" id="KW-0547">Nucleotide-binding</keyword>
<evidence type="ECO:0000256" key="5">
    <source>
        <dbReference type="SAM" id="MobiDB-lite"/>
    </source>
</evidence>
<dbReference type="SMART" id="SM00382">
    <property type="entry name" value="AAA"/>
    <property type="match status" value="1"/>
</dbReference>
<dbReference type="PROSITE" id="PS50893">
    <property type="entry name" value="ABC_TRANSPORTER_2"/>
    <property type="match status" value="1"/>
</dbReference>
<dbReference type="FunFam" id="3.40.50.300:FF:000016">
    <property type="entry name" value="Oligopeptide ABC transporter ATP-binding component"/>
    <property type="match status" value="1"/>
</dbReference>